<gene>
    <name evidence="7" type="ORF">QNI22_24930</name>
</gene>
<proteinExistence type="predicted"/>
<dbReference type="PANTHER" id="PTHR43702:SF3">
    <property type="entry name" value="PROTEIN TSGA"/>
    <property type="match status" value="1"/>
</dbReference>
<evidence type="ECO:0000256" key="4">
    <source>
        <dbReference type="ARBA" id="ARBA00022989"/>
    </source>
</evidence>
<sequence length="478" mass="51559">MSITKEQTKTGTHPQFFILVTVFFFWGFVAAANDILIPVFKKFFDLEQWQAQLVSFAFYIAYTVGSIIYLLISKALKADLLNKIGYKNGIAIGLLISGFGALIFYPAAQANSYALLLTGLFVVGLGFSLQQTAAQPFAILLGDPNSGSQRVNFAGGINNFGTTLGPILVSYAIFGSISSGAGADATVDSVKAPYLILGALFFFFAVFFWLIKLPSVTQDVPSDSGFAALKYPQLVLGMIAIFLYVGAEVTIGSNLGEYLRVEDGLREDELAPYVSLFWASLMIGRWTAGVSVFNPSPTMRKVLTVVVPYIAFGVYLLINFIRGTELTPLYIYSVCVLAIIIAFFISQDKPAKMLLTFASFGAIATIIGILGSGKIALYALISGGMFCSVLWPCIFTLAIAGLGKNTPQGSAFLIMMIMGGGFVSMFQSWLSGSIGIQQSYWVPVVCFVYLAWYAARVKGILKSQGIDYESTTTSGGGH</sequence>
<dbReference type="InterPro" id="IPR011701">
    <property type="entry name" value="MFS"/>
</dbReference>
<dbReference type="SUPFAM" id="SSF103473">
    <property type="entry name" value="MFS general substrate transporter"/>
    <property type="match status" value="1"/>
</dbReference>
<feature type="transmembrane region" description="Helical" evidence="6">
    <location>
        <begin position="234"/>
        <end position="253"/>
    </location>
</feature>
<comment type="caution">
    <text evidence="7">The sequence shown here is derived from an EMBL/GenBank/DDBJ whole genome shotgun (WGS) entry which is preliminary data.</text>
</comment>
<feature type="transmembrane region" description="Helical" evidence="6">
    <location>
        <begin position="436"/>
        <end position="455"/>
    </location>
</feature>
<evidence type="ECO:0000313" key="8">
    <source>
        <dbReference type="Proteomes" id="UP001232063"/>
    </source>
</evidence>
<feature type="transmembrane region" description="Helical" evidence="6">
    <location>
        <begin position="377"/>
        <end position="399"/>
    </location>
</feature>
<dbReference type="InterPro" id="IPR036259">
    <property type="entry name" value="MFS_trans_sf"/>
</dbReference>
<dbReference type="EMBL" id="JASJOU010000010">
    <property type="protein sequence ID" value="MDJ1503932.1"/>
    <property type="molecule type" value="Genomic_DNA"/>
</dbReference>
<organism evidence="7 8">
    <name type="scientific">Xanthocytophaga agilis</name>
    <dbReference type="NCBI Taxonomy" id="3048010"/>
    <lineage>
        <taxon>Bacteria</taxon>
        <taxon>Pseudomonadati</taxon>
        <taxon>Bacteroidota</taxon>
        <taxon>Cytophagia</taxon>
        <taxon>Cytophagales</taxon>
        <taxon>Rhodocytophagaceae</taxon>
        <taxon>Xanthocytophaga</taxon>
    </lineage>
</organism>
<feature type="transmembrane region" description="Helical" evidence="6">
    <location>
        <begin position="411"/>
        <end position="430"/>
    </location>
</feature>
<name>A0AAE3RAR8_9BACT</name>
<dbReference type="AlphaFoldDB" id="A0AAE3RAR8"/>
<dbReference type="InterPro" id="IPR050375">
    <property type="entry name" value="MFS_TsgA-like"/>
</dbReference>
<dbReference type="Gene3D" id="1.20.1250.20">
    <property type="entry name" value="MFS general substrate transporter like domains"/>
    <property type="match status" value="2"/>
</dbReference>
<feature type="transmembrane region" description="Helical" evidence="6">
    <location>
        <begin position="84"/>
        <end position="107"/>
    </location>
</feature>
<dbReference type="GO" id="GO:0022857">
    <property type="term" value="F:transmembrane transporter activity"/>
    <property type="evidence" value="ECO:0007669"/>
    <property type="project" value="InterPro"/>
</dbReference>
<evidence type="ECO:0000256" key="3">
    <source>
        <dbReference type="ARBA" id="ARBA00022692"/>
    </source>
</evidence>
<feature type="transmembrane region" description="Helical" evidence="6">
    <location>
        <begin position="273"/>
        <end position="293"/>
    </location>
</feature>
<feature type="transmembrane region" description="Helical" evidence="6">
    <location>
        <begin position="327"/>
        <end position="346"/>
    </location>
</feature>
<feature type="transmembrane region" description="Helical" evidence="6">
    <location>
        <begin position="151"/>
        <end position="174"/>
    </location>
</feature>
<feature type="transmembrane region" description="Helical" evidence="6">
    <location>
        <begin position="353"/>
        <end position="371"/>
    </location>
</feature>
<keyword evidence="8" id="KW-1185">Reference proteome</keyword>
<feature type="transmembrane region" description="Helical" evidence="6">
    <location>
        <begin position="16"/>
        <end position="37"/>
    </location>
</feature>
<evidence type="ECO:0000313" key="7">
    <source>
        <dbReference type="EMBL" id="MDJ1503932.1"/>
    </source>
</evidence>
<keyword evidence="3 6" id="KW-0812">Transmembrane</keyword>
<evidence type="ECO:0000256" key="5">
    <source>
        <dbReference type="ARBA" id="ARBA00023136"/>
    </source>
</evidence>
<accession>A0AAE3RAR8</accession>
<evidence type="ECO:0000256" key="1">
    <source>
        <dbReference type="ARBA" id="ARBA00004429"/>
    </source>
</evidence>
<dbReference type="Pfam" id="PF07690">
    <property type="entry name" value="MFS_1"/>
    <property type="match status" value="1"/>
</dbReference>
<keyword evidence="5 6" id="KW-0472">Membrane</keyword>
<evidence type="ECO:0000256" key="2">
    <source>
        <dbReference type="ARBA" id="ARBA00022475"/>
    </source>
</evidence>
<protein>
    <submittedName>
        <fullName evidence="7">MFS transporter</fullName>
    </submittedName>
</protein>
<dbReference type="RefSeq" id="WP_314514706.1">
    <property type="nucleotide sequence ID" value="NZ_JASJOU010000010.1"/>
</dbReference>
<feature type="transmembrane region" description="Helical" evidence="6">
    <location>
        <begin position="49"/>
        <end position="72"/>
    </location>
</feature>
<comment type="subcellular location">
    <subcellularLocation>
        <location evidence="1">Cell inner membrane</location>
        <topology evidence="1">Multi-pass membrane protein</topology>
    </subcellularLocation>
</comment>
<keyword evidence="4 6" id="KW-1133">Transmembrane helix</keyword>
<evidence type="ECO:0000256" key="6">
    <source>
        <dbReference type="SAM" id="Phobius"/>
    </source>
</evidence>
<feature type="transmembrane region" description="Helical" evidence="6">
    <location>
        <begin position="113"/>
        <end position="130"/>
    </location>
</feature>
<dbReference type="PANTHER" id="PTHR43702">
    <property type="entry name" value="L-FUCOSE-PROTON SYMPORTER"/>
    <property type="match status" value="1"/>
</dbReference>
<keyword evidence="2" id="KW-1003">Cell membrane</keyword>
<dbReference type="GO" id="GO:0005886">
    <property type="term" value="C:plasma membrane"/>
    <property type="evidence" value="ECO:0007669"/>
    <property type="project" value="UniProtKB-SubCell"/>
</dbReference>
<reference evidence="7" key="1">
    <citation type="submission" date="2023-05" db="EMBL/GenBank/DDBJ databases">
        <authorList>
            <person name="Zhang X."/>
        </authorList>
    </citation>
    <scope>NUCLEOTIDE SEQUENCE</scope>
    <source>
        <strain evidence="7">BD1B2-1</strain>
    </source>
</reference>
<dbReference type="Proteomes" id="UP001232063">
    <property type="component" value="Unassembled WGS sequence"/>
</dbReference>
<feature type="transmembrane region" description="Helical" evidence="6">
    <location>
        <begin position="302"/>
        <end position="321"/>
    </location>
</feature>
<feature type="transmembrane region" description="Helical" evidence="6">
    <location>
        <begin position="194"/>
        <end position="213"/>
    </location>
</feature>